<evidence type="ECO:0000313" key="4">
    <source>
        <dbReference type="Proteomes" id="UP001363622"/>
    </source>
</evidence>
<dbReference type="Proteomes" id="UP001363622">
    <property type="component" value="Unassembled WGS sequence"/>
</dbReference>
<organism evidence="3 4">
    <name type="scientific">Phyllosticta citriasiana</name>
    <dbReference type="NCBI Taxonomy" id="595635"/>
    <lineage>
        <taxon>Eukaryota</taxon>
        <taxon>Fungi</taxon>
        <taxon>Dikarya</taxon>
        <taxon>Ascomycota</taxon>
        <taxon>Pezizomycotina</taxon>
        <taxon>Dothideomycetes</taxon>
        <taxon>Dothideomycetes incertae sedis</taxon>
        <taxon>Botryosphaeriales</taxon>
        <taxon>Phyllostictaceae</taxon>
        <taxon>Phyllosticta</taxon>
    </lineage>
</organism>
<proteinExistence type="predicted"/>
<comment type="caution">
    <text evidence="3">The sequence shown here is derived from an EMBL/GenBank/DDBJ whole genome shotgun (WGS) entry which is preliminary data.</text>
</comment>
<keyword evidence="2" id="KW-0472">Membrane</keyword>
<keyword evidence="4" id="KW-1185">Reference proteome</keyword>
<feature type="compositionally biased region" description="Basic and acidic residues" evidence="1">
    <location>
        <begin position="143"/>
        <end position="161"/>
    </location>
</feature>
<sequence>MCAFFRRLSVYVTVHRATYLVRYLDPGAKYSFSQSTHCRHSIASGPYFNPRFVSVRTAYGQAAQILRNAQSSFLLCCVSFALICHLTPLGCLAAVICWISFTAHRAVRRVRRDQEHGSGDGRREKRREVKDSMTKKMNYLSTARRESSRASRKTKGSDYTDRLTAPKQ</sequence>
<feature type="transmembrane region" description="Helical" evidence="2">
    <location>
        <begin position="73"/>
        <end position="101"/>
    </location>
</feature>
<keyword evidence="2" id="KW-0812">Transmembrane</keyword>
<keyword evidence="2" id="KW-1133">Transmembrane helix</keyword>
<dbReference type="EMBL" id="JBBPHU010000006">
    <property type="protein sequence ID" value="KAK7516341.1"/>
    <property type="molecule type" value="Genomic_DNA"/>
</dbReference>
<name>A0ABR1KJS2_9PEZI</name>
<evidence type="ECO:0000256" key="2">
    <source>
        <dbReference type="SAM" id="Phobius"/>
    </source>
</evidence>
<feature type="compositionally biased region" description="Basic and acidic residues" evidence="1">
    <location>
        <begin position="112"/>
        <end position="134"/>
    </location>
</feature>
<evidence type="ECO:0000256" key="1">
    <source>
        <dbReference type="SAM" id="MobiDB-lite"/>
    </source>
</evidence>
<gene>
    <name evidence="3" type="ORF">IWZ03DRAFT_187677</name>
</gene>
<feature type="region of interest" description="Disordered" evidence="1">
    <location>
        <begin position="111"/>
        <end position="168"/>
    </location>
</feature>
<reference evidence="3 4" key="1">
    <citation type="submission" date="2024-04" db="EMBL/GenBank/DDBJ databases">
        <title>Phyllosticta paracitricarpa is synonymous to the EU quarantine fungus P. citricarpa based on phylogenomic analyses.</title>
        <authorList>
            <consortium name="Lawrence Berkeley National Laboratory"/>
            <person name="Van Ingen-Buijs V.A."/>
            <person name="Van Westerhoven A.C."/>
            <person name="Haridas S."/>
            <person name="Skiadas P."/>
            <person name="Martin F."/>
            <person name="Groenewald J.Z."/>
            <person name="Crous P.W."/>
            <person name="Seidl M.F."/>
        </authorList>
    </citation>
    <scope>NUCLEOTIDE SEQUENCE [LARGE SCALE GENOMIC DNA]</scope>
    <source>
        <strain evidence="3 4">CBS 123371</strain>
    </source>
</reference>
<accession>A0ABR1KJS2</accession>
<evidence type="ECO:0000313" key="3">
    <source>
        <dbReference type="EMBL" id="KAK7516341.1"/>
    </source>
</evidence>
<protein>
    <submittedName>
        <fullName evidence="3">Uncharacterized protein</fullName>
    </submittedName>
</protein>